<keyword evidence="2" id="KW-1185">Reference proteome</keyword>
<accession>A0ABQ1GEI7</accession>
<name>A0ABQ1GEI7_9BACL</name>
<protein>
    <recommendedName>
        <fullName evidence="3">AIM24 family protein</fullName>
    </recommendedName>
</protein>
<dbReference type="SUPFAM" id="SSF51219">
    <property type="entry name" value="TRAP-like"/>
    <property type="match status" value="1"/>
</dbReference>
<gene>
    <name evidence="1" type="ORF">GCM10007416_13860</name>
</gene>
<dbReference type="InterPro" id="IPR016031">
    <property type="entry name" value="Trp_RNA-bd_attenuator-like_dom"/>
</dbReference>
<reference evidence="2" key="1">
    <citation type="journal article" date="2019" name="Int. J. Syst. Evol. Microbiol.">
        <title>The Global Catalogue of Microorganisms (GCM) 10K type strain sequencing project: providing services to taxonomists for standard genome sequencing and annotation.</title>
        <authorList>
            <consortium name="The Broad Institute Genomics Platform"/>
            <consortium name="The Broad Institute Genome Sequencing Center for Infectious Disease"/>
            <person name="Wu L."/>
            <person name="Ma J."/>
        </authorList>
    </citation>
    <scope>NUCLEOTIDE SEQUENCE [LARGE SCALE GENOMIC DNA]</scope>
    <source>
        <strain evidence="2">CGMCC 1.12404</strain>
    </source>
</reference>
<dbReference type="InterPro" id="IPR036983">
    <property type="entry name" value="AIM24_sf"/>
</dbReference>
<dbReference type="Gene3D" id="3.60.160.10">
    <property type="entry name" value="Mitochondrial biogenesis AIM24"/>
    <property type="match status" value="1"/>
</dbReference>
<proteinExistence type="predicted"/>
<dbReference type="PANTHER" id="PTHR38074">
    <property type="entry name" value="ALTERED INHERITANCE OF MITOCHONDRIA PROTEIN 24, MITOCHONDRIAL"/>
    <property type="match status" value="1"/>
</dbReference>
<dbReference type="Pfam" id="PF01987">
    <property type="entry name" value="AIM24"/>
    <property type="match status" value="1"/>
</dbReference>
<dbReference type="EMBL" id="BMEX01000004">
    <property type="protein sequence ID" value="GGA42126.1"/>
    <property type="molecule type" value="Genomic_DNA"/>
</dbReference>
<comment type="caution">
    <text evidence="1">The sequence shown here is derived from an EMBL/GenBank/DDBJ whole genome shotgun (WGS) entry which is preliminary data.</text>
</comment>
<dbReference type="RefSeq" id="WP_188431282.1">
    <property type="nucleotide sequence ID" value="NZ_BMEX01000004.1"/>
</dbReference>
<dbReference type="PANTHER" id="PTHR38074:SF1">
    <property type="entry name" value="ALTERED INHERITANCE OF MITOCHONDRIA PROTEIN 24, MITOCHONDRIAL"/>
    <property type="match status" value="1"/>
</dbReference>
<evidence type="ECO:0000313" key="1">
    <source>
        <dbReference type="EMBL" id="GGA42126.1"/>
    </source>
</evidence>
<evidence type="ECO:0008006" key="3">
    <source>
        <dbReference type="Google" id="ProtNLM"/>
    </source>
</evidence>
<organism evidence="1 2">
    <name type="scientific">Kroppenstedtia guangzhouensis</name>
    <dbReference type="NCBI Taxonomy" id="1274356"/>
    <lineage>
        <taxon>Bacteria</taxon>
        <taxon>Bacillati</taxon>
        <taxon>Bacillota</taxon>
        <taxon>Bacilli</taxon>
        <taxon>Bacillales</taxon>
        <taxon>Thermoactinomycetaceae</taxon>
        <taxon>Kroppenstedtia</taxon>
    </lineage>
</organism>
<sequence>MAETLQQLLDQAEEVEAAQAFVKQNSRALKIHVTDRVYCRAGSMVAYQGEIKFRSTAGGMGKWFKQKLTGEGFPLMEATGRGDLFLADDGAEVTILKLEGEILFVEGRHLLAFEKTIDWDISMIRGAGIASGGLFTCRLTGNGFVAISSHGKPIALEAPVVVDPNAVIGWTSGVSPQLKTDINLKTLLGRSSGETFQLDFTGTGKVLIQPAELASFGKKE</sequence>
<evidence type="ECO:0000313" key="2">
    <source>
        <dbReference type="Proteomes" id="UP000617979"/>
    </source>
</evidence>
<dbReference type="Proteomes" id="UP000617979">
    <property type="component" value="Unassembled WGS sequence"/>
</dbReference>
<dbReference type="InterPro" id="IPR002838">
    <property type="entry name" value="AIM24"/>
</dbReference>